<dbReference type="Proteomes" id="UP000220251">
    <property type="component" value="Unassembled WGS sequence"/>
</dbReference>
<comment type="catalytic activity">
    <reaction evidence="13 14">
        <text>a quinone + NADH + 5 H(+)(in) = a quinol + NAD(+) + 4 H(+)(out)</text>
        <dbReference type="Rhea" id="RHEA:57888"/>
        <dbReference type="ChEBI" id="CHEBI:15378"/>
        <dbReference type="ChEBI" id="CHEBI:24646"/>
        <dbReference type="ChEBI" id="CHEBI:57540"/>
        <dbReference type="ChEBI" id="CHEBI:57945"/>
        <dbReference type="ChEBI" id="CHEBI:132124"/>
    </reaction>
</comment>
<evidence type="ECO:0000256" key="8">
    <source>
        <dbReference type="ARBA" id="ARBA00022723"/>
    </source>
</evidence>
<dbReference type="Pfam" id="PF01512">
    <property type="entry name" value="Complex1_51K"/>
    <property type="match status" value="1"/>
</dbReference>
<keyword evidence="7 14" id="KW-0874">Quinone</keyword>
<dbReference type="PROSITE" id="PS00645">
    <property type="entry name" value="COMPLEX1_51K_2"/>
    <property type="match status" value="1"/>
</dbReference>
<keyword evidence="4 14" id="KW-0004">4Fe-4S</keyword>
<protein>
    <recommendedName>
        <fullName evidence="14">NADH-quinone oxidoreductase subunit F</fullName>
        <ecNumber evidence="14">7.1.1.-</ecNumber>
    </recommendedName>
</protein>
<dbReference type="InterPro" id="IPR011537">
    <property type="entry name" value="NADH-UbQ_OxRdtase_suF"/>
</dbReference>
<dbReference type="SMART" id="SM00928">
    <property type="entry name" value="NADH_4Fe-4S"/>
    <property type="match status" value="1"/>
</dbReference>
<dbReference type="SUPFAM" id="SSF140490">
    <property type="entry name" value="Nqo1C-terminal domain-like"/>
    <property type="match status" value="1"/>
</dbReference>
<keyword evidence="9" id="KW-1278">Translocase</keyword>
<keyword evidence="16" id="KW-0560">Oxidoreductase</keyword>
<dbReference type="SUPFAM" id="SSF142019">
    <property type="entry name" value="Nqo1 FMN-binding domain-like"/>
    <property type="match status" value="1"/>
</dbReference>
<evidence type="ECO:0000256" key="10">
    <source>
        <dbReference type="ARBA" id="ARBA00023004"/>
    </source>
</evidence>
<dbReference type="Gene3D" id="6.10.250.1450">
    <property type="match status" value="1"/>
</dbReference>
<reference evidence="17" key="1">
    <citation type="submission" date="2015-06" db="EMBL/GenBank/DDBJ databases">
        <authorList>
            <person name="Bertelli C."/>
        </authorList>
    </citation>
    <scope>NUCLEOTIDE SEQUENCE [LARGE SCALE GENOMIC DNA]</scope>
    <source>
        <strain evidence="17">CRIB-30</strain>
    </source>
</reference>
<dbReference type="Gene3D" id="1.20.1440.230">
    <property type="entry name" value="NADH-ubiquinone oxidoreductase 51kDa subunit, iron-sulphur binding domain"/>
    <property type="match status" value="1"/>
</dbReference>
<sequence>MNEMRILTAHVHDKKQKEIDTYISHGGYEAVKKVIPHTNPVEITELVKKAELKGRGGAGFLTGTKWGFIPKDPNIDKYLVCNCDESEPGVFKDRLLIENDPHQLIEGMILASYAIGAKKSFIYTRGEYFEGIATLEKAVSEAEKRGFLGKNILGSSYSLEIIVHPGAGAYIAGEETALLNSLEGFRATPRLKPPFPAIEGLYRKPTVVNNVETLCNVVHIINRGADWFLSIGTKGSRGTKIYQASGHVKHPGCFEFPMGVTLAEVLEAAGGMLPGRKFKACYPGGSSCALLTADDLDLPLNFEDLAAKGTMLGTASLIVMDDSADMVQVAERLMEFYQNESCGKCTPCREGTRWMVQVLKRINAGHGVMADLKTIQEVSTLMAANSFCPLAAGAAPPVVSALLSFREEFEAKIQRNPDMNKLQVMKIAYPYQAGE</sequence>
<organism evidence="16 17">
    <name type="scientific">Estrella lausannensis</name>
    <dbReference type="NCBI Taxonomy" id="483423"/>
    <lineage>
        <taxon>Bacteria</taxon>
        <taxon>Pseudomonadati</taxon>
        <taxon>Chlamydiota</taxon>
        <taxon>Chlamydiia</taxon>
        <taxon>Parachlamydiales</taxon>
        <taxon>Candidatus Criblamydiaceae</taxon>
        <taxon>Estrella</taxon>
    </lineage>
</organism>
<comment type="function">
    <text evidence="14">NDH-1 shuttles electrons from NADH, via FMN and iron-sulfur (Fe-S) centers, to quinones in the respiratory chain.</text>
</comment>
<comment type="similarity">
    <text evidence="3 14">Belongs to the complex I 51 kDa subunit family.</text>
</comment>
<dbReference type="SUPFAM" id="SSF142984">
    <property type="entry name" value="Nqo1 middle domain-like"/>
    <property type="match status" value="1"/>
</dbReference>
<dbReference type="InterPro" id="IPR019554">
    <property type="entry name" value="Soluble_ligand-bd"/>
</dbReference>
<comment type="cofactor">
    <cofactor evidence="1 14">
        <name>FMN</name>
        <dbReference type="ChEBI" id="CHEBI:58210"/>
    </cofactor>
</comment>
<evidence type="ECO:0000256" key="4">
    <source>
        <dbReference type="ARBA" id="ARBA00022485"/>
    </source>
</evidence>
<evidence type="ECO:0000256" key="7">
    <source>
        <dbReference type="ARBA" id="ARBA00022719"/>
    </source>
</evidence>
<dbReference type="Pfam" id="PF10531">
    <property type="entry name" value="SLBB"/>
    <property type="match status" value="1"/>
</dbReference>
<feature type="domain" description="NADH-ubiquinone oxidoreductase 51kDa subunit iron-sulphur binding" evidence="15">
    <location>
        <begin position="327"/>
        <end position="372"/>
    </location>
</feature>
<dbReference type="InterPro" id="IPR011538">
    <property type="entry name" value="Nuo51_FMN-bd"/>
</dbReference>
<dbReference type="Pfam" id="PF10589">
    <property type="entry name" value="NADH_4Fe-4S"/>
    <property type="match status" value="1"/>
</dbReference>
<evidence type="ECO:0000256" key="9">
    <source>
        <dbReference type="ARBA" id="ARBA00022967"/>
    </source>
</evidence>
<evidence type="ECO:0000313" key="17">
    <source>
        <dbReference type="Proteomes" id="UP000220251"/>
    </source>
</evidence>
<keyword evidence="6 14" id="KW-0288">FMN</keyword>
<keyword evidence="17" id="KW-1185">Reference proteome</keyword>
<accession>A0A0H5DQV7</accession>
<evidence type="ECO:0000256" key="12">
    <source>
        <dbReference type="ARBA" id="ARBA00023027"/>
    </source>
</evidence>
<evidence type="ECO:0000256" key="5">
    <source>
        <dbReference type="ARBA" id="ARBA00022630"/>
    </source>
</evidence>
<evidence type="ECO:0000256" key="3">
    <source>
        <dbReference type="ARBA" id="ARBA00007523"/>
    </source>
</evidence>
<dbReference type="GO" id="GO:0016491">
    <property type="term" value="F:oxidoreductase activity"/>
    <property type="evidence" value="ECO:0007669"/>
    <property type="project" value="UniProtKB-KW"/>
</dbReference>
<dbReference type="NCBIfam" id="NF010120">
    <property type="entry name" value="PRK13596.1"/>
    <property type="match status" value="1"/>
</dbReference>
<keyword evidence="8 14" id="KW-0479">Metal-binding</keyword>
<dbReference type="EC" id="7.1.1.-" evidence="14"/>
<dbReference type="AlphaFoldDB" id="A0A0H5DQV7"/>
<dbReference type="GO" id="GO:0008137">
    <property type="term" value="F:NADH dehydrogenase (ubiquinone) activity"/>
    <property type="evidence" value="ECO:0007669"/>
    <property type="project" value="InterPro"/>
</dbReference>
<dbReference type="InterPro" id="IPR001949">
    <property type="entry name" value="NADH-UbQ_OxRdtase_51kDa_CS"/>
</dbReference>
<evidence type="ECO:0000259" key="15">
    <source>
        <dbReference type="SMART" id="SM00928"/>
    </source>
</evidence>
<evidence type="ECO:0000256" key="11">
    <source>
        <dbReference type="ARBA" id="ARBA00023014"/>
    </source>
</evidence>
<dbReference type="InterPro" id="IPR019575">
    <property type="entry name" value="Nuop51_4Fe4S-bd"/>
</dbReference>
<dbReference type="RefSeq" id="WP_098038809.1">
    <property type="nucleotide sequence ID" value="NZ_CWGJ01000025.1"/>
</dbReference>
<keyword evidence="11 14" id="KW-0411">Iron-sulfur</keyword>
<dbReference type="Gene3D" id="3.10.20.600">
    <property type="match status" value="1"/>
</dbReference>
<evidence type="ECO:0000256" key="13">
    <source>
        <dbReference type="ARBA" id="ARBA00047712"/>
    </source>
</evidence>
<gene>
    <name evidence="16" type="primary">nuoF</name>
    <name evidence="16" type="ORF">ELAC_1619</name>
</gene>
<comment type="cofactor">
    <cofactor evidence="2 14">
        <name>[4Fe-4S] cluster</name>
        <dbReference type="ChEBI" id="CHEBI:49883"/>
    </cofactor>
</comment>
<evidence type="ECO:0000256" key="2">
    <source>
        <dbReference type="ARBA" id="ARBA00001966"/>
    </source>
</evidence>
<evidence type="ECO:0000256" key="14">
    <source>
        <dbReference type="RuleBase" id="RU364066"/>
    </source>
</evidence>
<dbReference type="PANTHER" id="PTHR43578">
    <property type="entry name" value="NADH-QUINONE OXIDOREDUCTASE SUBUNIT F"/>
    <property type="match status" value="1"/>
</dbReference>
<dbReference type="NCBIfam" id="TIGR01959">
    <property type="entry name" value="nuoF_fam"/>
    <property type="match status" value="1"/>
</dbReference>
<evidence type="ECO:0000313" key="16">
    <source>
        <dbReference type="EMBL" id="CRX38947.1"/>
    </source>
</evidence>
<dbReference type="EMBL" id="CWGJ01000025">
    <property type="protein sequence ID" value="CRX38947.1"/>
    <property type="molecule type" value="Genomic_DNA"/>
</dbReference>
<keyword evidence="12 14" id="KW-0520">NAD</keyword>
<dbReference type="GO" id="GO:0051287">
    <property type="term" value="F:NAD binding"/>
    <property type="evidence" value="ECO:0007669"/>
    <property type="project" value="UniProtKB-UniRule"/>
</dbReference>
<evidence type="ECO:0000256" key="6">
    <source>
        <dbReference type="ARBA" id="ARBA00022643"/>
    </source>
</evidence>
<dbReference type="InterPro" id="IPR037207">
    <property type="entry name" value="Nuop51_4Fe4S-bd_sf"/>
</dbReference>
<dbReference type="GO" id="GO:0046872">
    <property type="term" value="F:metal ion binding"/>
    <property type="evidence" value="ECO:0007669"/>
    <property type="project" value="UniProtKB-KW"/>
</dbReference>
<dbReference type="OrthoDB" id="9761899at2"/>
<dbReference type="FunFam" id="3.40.50.11540:FF:000001">
    <property type="entry name" value="NADH dehydrogenase [ubiquinone] flavoprotein 1, mitochondrial"/>
    <property type="match status" value="1"/>
</dbReference>
<dbReference type="GO" id="GO:0048038">
    <property type="term" value="F:quinone binding"/>
    <property type="evidence" value="ECO:0007669"/>
    <property type="project" value="UniProtKB-KW"/>
</dbReference>
<evidence type="ECO:0000256" key="1">
    <source>
        <dbReference type="ARBA" id="ARBA00001917"/>
    </source>
</evidence>
<keyword evidence="5 14" id="KW-0285">Flavoprotein</keyword>
<dbReference type="InterPro" id="IPR037225">
    <property type="entry name" value="Nuo51_FMN-bd_sf"/>
</dbReference>
<dbReference type="PANTHER" id="PTHR43578:SF3">
    <property type="entry name" value="NADH-QUINONE OXIDOREDUCTASE SUBUNIT F"/>
    <property type="match status" value="1"/>
</dbReference>
<keyword evidence="10 14" id="KW-0408">Iron</keyword>
<dbReference type="Gene3D" id="3.40.50.11540">
    <property type="entry name" value="NADH-ubiquinone oxidoreductase 51kDa subunit"/>
    <property type="match status" value="1"/>
</dbReference>
<dbReference type="GO" id="GO:0010181">
    <property type="term" value="F:FMN binding"/>
    <property type="evidence" value="ECO:0007669"/>
    <property type="project" value="InterPro"/>
</dbReference>
<dbReference type="GO" id="GO:0051539">
    <property type="term" value="F:4 iron, 4 sulfur cluster binding"/>
    <property type="evidence" value="ECO:0007669"/>
    <property type="project" value="UniProtKB-UniRule"/>
</dbReference>
<dbReference type="FunFam" id="3.10.20.600:FF:000003">
    <property type="entry name" value="NADH-quinone oxidoreductase subunit F"/>
    <property type="match status" value="1"/>
</dbReference>
<proteinExistence type="inferred from homology"/>
<name>A0A0H5DQV7_9BACT</name>
<dbReference type="FunFam" id="1.20.1440.230:FF:000001">
    <property type="entry name" value="Mitochondrial NADH dehydrogenase flavoprotein 1"/>
    <property type="match status" value="1"/>
</dbReference>